<feature type="transmembrane region" description="Helical" evidence="6">
    <location>
        <begin position="81"/>
        <end position="99"/>
    </location>
</feature>
<name>A0A7G7VN37_9FIRM</name>
<evidence type="ECO:0000256" key="4">
    <source>
        <dbReference type="ARBA" id="ARBA00022989"/>
    </source>
</evidence>
<keyword evidence="3 6" id="KW-0812">Transmembrane</keyword>
<feature type="transmembrane region" description="Helical" evidence="6">
    <location>
        <begin position="45"/>
        <end position="69"/>
    </location>
</feature>
<feature type="transmembrane region" description="Helical" evidence="6">
    <location>
        <begin position="296"/>
        <end position="317"/>
    </location>
</feature>
<dbReference type="PANTHER" id="PTHR23515">
    <property type="entry name" value="HIGH-AFFINITY NITRATE TRANSPORTER 2.3"/>
    <property type="match status" value="1"/>
</dbReference>
<feature type="transmembrane region" description="Helical" evidence="6">
    <location>
        <begin position="111"/>
        <end position="130"/>
    </location>
</feature>
<protein>
    <submittedName>
        <fullName evidence="7">NarK/NasA family nitrate transporter</fullName>
    </submittedName>
</protein>
<feature type="transmembrane region" description="Helical" evidence="6">
    <location>
        <begin position="352"/>
        <end position="372"/>
    </location>
</feature>
<comment type="similarity">
    <text evidence="2">Belongs to the major facilitator superfamily. Nitrate/nitrite porter (TC 2.A.1.8) family.</text>
</comment>
<keyword evidence="5 6" id="KW-0472">Membrane</keyword>
<feature type="transmembrane region" description="Helical" evidence="6">
    <location>
        <begin position="329"/>
        <end position="346"/>
    </location>
</feature>
<evidence type="ECO:0000256" key="6">
    <source>
        <dbReference type="SAM" id="Phobius"/>
    </source>
</evidence>
<dbReference type="Gene3D" id="1.20.1250.20">
    <property type="entry name" value="MFS general substrate transporter like domains"/>
    <property type="match status" value="1"/>
</dbReference>
<dbReference type="GO" id="GO:0015112">
    <property type="term" value="F:nitrate transmembrane transporter activity"/>
    <property type="evidence" value="ECO:0007669"/>
    <property type="project" value="InterPro"/>
</dbReference>
<dbReference type="InterPro" id="IPR036259">
    <property type="entry name" value="MFS_trans_sf"/>
</dbReference>
<feature type="transmembrane region" description="Helical" evidence="6">
    <location>
        <begin position="422"/>
        <end position="440"/>
    </location>
</feature>
<evidence type="ECO:0000256" key="2">
    <source>
        <dbReference type="ARBA" id="ARBA00008432"/>
    </source>
</evidence>
<dbReference type="AlphaFoldDB" id="A0A7G7VN37"/>
<feature type="transmembrane region" description="Helical" evidence="6">
    <location>
        <begin position="384"/>
        <end position="402"/>
    </location>
</feature>
<dbReference type="Pfam" id="PF07690">
    <property type="entry name" value="MFS_1"/>
    <property type="match status" value="1"/>
</dbReference>
<dbReference type="SUPFAM" id="SSF103473">
    <property type="entry name" value="MFS general substrate transporter"/>
    <property type="match status" value="1"/>
</dbReference>
<dbReference type="KEGG" id="stim:H1B31_11235"/>
<feature type="transmembrane region" description="Helical" evidence="6">
    <location>
        <begin position="142"/>
        <end position="165"/>
    </location>
</feature>
<evidence type="ECO:0000256" key="3">
    <source>
        <dbReference type="ARBA" id="ARBA00022692"/>
    </source>
</evidence>
<feature type="transmembrane region" description="Helical" evidence="6">
    <location>
        <begin position="216"/>
        <end position="240"/>
    </location>
</feature>
<organism evidence="7 8">
    <name type="scientific">Selenomonas timonae</name>
    <dbReference type="NCBI Taxonomy" id="2754044"/>
    <lineage>
        <taxon>Bacteria</taxon>
        <taxon>Bacillati</taxon>
        <taxon>Bacillota</taxon>
        <taxon>Negativicutes</taxon>
        <taxon>Selenomonadales</taxon>
        <taxon>Selenomonadaceae</taxon>
        <taxon>Selenomonas</taxon>
    </lineage>
</organism>
<feature type="transmembrane region" description="Helical" evidence="6">
    <location>
        <begin position="261"/>
        <end position="284"/>
    </location>
</feature>
<dbReference type="Proteomes" id="UP000515480">
    <property type="component" value="Chromosome"/>
</dbReference>
<dbReference type="EMBL" id="CP060204">
    <property type="protein sequence ID" value="QNH55530.1"/>
    <property type="molecule type" value="Genomic_DNA"/>
</dbReference>
<proteinExistence type="inferred from homology"/>
<evidence type="ECO:0000313" key="8">
    <source>
        <dbReference type="Proteomes" id="UP000515480"/>
    </source>
</evidence>
<feature type="transmembrane region" description="Helical" evidence="6">
    <location>
        <begin position="172"/>
        <end position="196"/>
    </location>
</feature>
<dbReference type="InterPro" id="IPR011701">
    <property type="entry name" value="MFS"/>
</dbReference>
<keyword evidence="8" id="KW-1185">Reference proteome</keyword>
<reference evidence="7 8" key="1">
    <citation type="submission" date="2020-07" db="EMBL/GenBank/DDBJ databases">
        <title>Complete genome and description of Selenomonas timonensis sp. nov., a new bacterium isolated from a gingivitis subject.</title>
        <authorList>
            <person name="Antezack A."/>
        </authorList>
    </citation>
    <scope>NUCLEOTIDE SEQUENCE [LARGE SCALE GENOMIC DNA]</scope>
    <source>
        <strain evidence="7 8">Marseille-Q3039</strain>
    </source>
</reference>
<evidence type="ECO:0000256" key="5">
    <source>
        <dbReference type="ARBA" id="ARBA00023136"/>
    </source>
</evidence>
<keyword evidence="4 6" id="KW-1133">Transmembrane helix</keyword>
<dbReference type="RefSeq" id="WP_185981298.1">
    <property type="nucleotide sequence ID" value="NZ_CP060204.1"/>
</dbReference>
<evidence type="ECO:0000256" key="1">
    <source>
        <dbReference type="ARBA" id="ARBA00004651"/>
    </source>
</evidence>
<comment type="subcellular location">
    <subcellularLocation>
        <location evidence="1">Cell membrane</location>
        <topology evidence="1">Multi-pass membrane protein</topology>
    </subcellularLocation>
</comment>
<sequence>MQMESKDILAALGENPSRRDILAHWDPENEAFWKKYGERVAKQNLYTSTWALTLAFVAWTMWATIAAQLNQVGFHFTDNEIFTLAALPGLVGATGRLIYTYLPAIVGGRNWTFISTALLLIPLIGLGNALTDTTTTYDTFVLLVAGIGIAGANFSSSMANIGFFFPKAQKGLALGINAGIGNLGVSLIYLTAPMLLGASFGGLFGEPLMNAAGKEVYLQNVCYFWAIPTALTLVLVWMFMDNLPIPKQSPRSMMSIFGNKHTWLITVIYTCGFGSFIGYSAALALLVNREFPEVSFAYAAFLGPFIGAGVRPIGGWVSDKVNSGSKVTFYSLLLMLVACFVTMLGIQAHNFALFFGSFLVLFFSTGFINAASFRMIPFVFENPVHASLVTGFTAAIAAYGAFFIPKLFGLSYATQGNVIPAFYFLIGFTFLTIIITYVFYARKGSGIKC</sequence>
<dbReference type="GO" id="GO:0005886">
    <property type="term" value="C:plasma membrane"/>
    <property type="evidence" value="ECO:0007669"/>
    <property type="project" value="UniProtKB-SubCell"/>
</dbReference>
<evidence type="ECO:0000313" key="7">
    <source>
        <dbReference type="EMBL" id="QNH55530.1"/>
    </source>
</evidence>
<accession>A0A7G7VN37</accession>
<gene>
    <name evidence="7" type="ORF">H1B31_11235</name>
</gene>
<dbReference type="InterPro" id="IPR044772">
    <property type="entry name" value="NO3_transporter"/>
</dbReference>